<dbReference type="Proteomes" id="UP000177907">
    <property type="component" value="Unassembled WGS sequence"/>
</dbReference>
<organism evidence="1 2">
    <name type="scientific">Candidatus Magasanikbacteria bacterium RIFOXYC2_FULL_42_28</name>
    <dbReference type="NCBI Taxonomy" id="1798704"/>
    <lineage>
        <taxon>Bacteria</taxon>
        <taxon>Candidatus Magasanikiibacteriota</taxon>
    </lineage>
</organism>
<gene>
    <name evidence="1" type="ORF">A3J93_04700</name>
</gene>
<reference evidence="1 2" key="1">
    <citation type="journal article" date="2016" name="Nat. Commun.">
        <title>Thousands of microbial genomes shed light on interconnected biogeochemical processes in an aquifer system.</title>
        <authorList>
            <person name="Anantharaman K."/>
            <person name="Brown C.T."/>
            <person name="Hug L.A."/>
            <person name="Sharon I."/>
            <person name="Castelle C.J."/>
            <person name="Probst A.J."/>
            <person name="Thomas B.C."/>
            <person name="Singh A."/>
            <person name="Wilkins M.J."/>
            <person name="Karaoz U."/>
            <person name="Brodie E.L."/>
            <person name="Williams K.H."/>
            <person name="Hubbard S.S."/>
            <person name="Banfield J.F."/>
        </authorList>
    </citation>
    <scope>NUCLEOTIDE SEQUENCE [LARGE SCALE GENOMIC DNA]</scope>
</reference>
<name>A0A1F6NWM1_9BACT</name>
<comment type="caution">
    <text evidence="1">The sequence shown here is derived from an EMBL/GenBank/DDBJ whole genome shotgun (WGS) entry which is preliminary data.</text>
</comment>
<accession>A0A1F6NWM1</accession>
<proteinExistence type="predicted"/>
<dbReference type="STRING" id="1798704.A3J93_04700"/>
<evidence type="ECO:0000313" key="2">
    <source>
        <dbReference type="Proteomes" id="UP000177907"/>
    </source>
</evidence>
<dbReference type="EMBL" id="MFQZ01000003">
    <property type="protein sequence ID" value="OGH88325.1"/>
    <property type="molecule type" value="Genomic_DNA"/>
</dbReference>
<protein>
    <submittedName>
        <fullName evidence="1">Uncharacterized protein</fullName>
    </submittedName>
</protein>
<sequence length="96" mass="11181">MEKQGYKMPRLEEKMGELKNYLRFHKPNQNSALMSRAYDKMVILPLATLARSLLNWELDGKNITPEYTLALLMLIKQKISDARVRHNAKIPPPDMI</sequence>
<dbReference type="AlphaFoldDB" id="A0A1F6NWM1"/>
<evidence type="ECO:0000313" key="1">
    <source>
        <dbReference type="EMBL" id="OGH88325.1"/>
    </source>
</evidence>